<feature type="compositionally biased region" description="Low complexity" evidence="1">
    <location>
        <begin position="21"/>
        <end position="42"/>
    </location>
</feature>
<keyword evidence="3" id="KW-1185">Reference proteome</keyword>
<organism evidence="2 3">
    <name type="scientific">Wickerhamomyces ciferrii (strain ATCC 14091 / BCRC 22168 / CBS 111 / JCM 3599 / NBRC 0793 / NRRL Y-1031 F-60-10)</name>
    <name type="common">Yeast</name>
    <name type="synonym">Pichia ciferrii</name>
    <dbReference type="NCBI Taxonomy" id="1206466"/>
    <lineage>
        <taxon>Eukaryota</taxon>
        <taxon>Fungi</taxon>
        <taxon>Dikarya</taxon>
        <taxon>Ascomycota</taxon>
        <taxon>Saccharomycotina</taxon>
        <taxon>Saccharomycetes</taxon>
        <taxon>Phaffomycetales</taxon>
        <taxon>Wickerhamomycetaceae</taxon>
        <taxon>Wickerhamomyces</taxon>
    </lineage>
</organism>
<dbReference type="EMBL" id="CAIF01000207">
    <property type="protein sequence ID" value="CCH45682.1"/>
    <property type="molecule type" value="Genomic_DNA"/>
</dbReference>
<dbReference type="Proteomes" id="UP000009328">
    <property type="component" value="Unassembled WGS sequence"/>
</dbReference>
<comment type="caution">
    <text evidence="2">The sequence shown here is derived from an EMBL/GenBank/DDBJ whole genome shotgun (WGS) entry which is preliminary data.</text>
</comment>
<evidence type="ECO:0000313" key="3">
    <source>
        <dbReference type="Proteomes" id="UP000009328"/>
    </source>
</evidence>
<feature type="region of interest" description="Disordered" evidence="1">
    <location>
        <begin position="115"/>
        <end position="220"/>
    </location>
</feature>
<feature type="region of interest" description="Disordered" evidence="1">
    <location>
        <begin position="66"/>
        <end position="93"/>
    </location>
</feature>
<protein>
    <submittedName>
        <fullName evidence="2">Uncharacterized protein</fullName>
    </submittedName>
</protein>
<feature type="compositionally biased region" description="Polar residues" evidence="1">
    <location>
        <begin position="115"/>
        <end position="130"/>
    </location>
</feature>
<sequence>MIMANFSRILTFPFDLANGKSNNQSNTNTNSNSNTTNGTSTSLIKNNQNICTKSTRFIKGIILRPSTLTGGSTKNSEVKQSIPTKEAKRQSLQTKDVKIITRQDLINGKYDHLNHNNSFNNSTLKRSSTMPIHRNHHGNHSQSHSHSNRRHSHRSRSKGSSSKSSTKSPTISPRPTIEISKIDDIETNEMFIPAQQQIGNSTKPKTTKRSSDSDVLLNSNHNKTRHYKDGMLTIPVQRSITADSDVSDYIAY</sequence>
<feature type="compositionally biased region" description="Polar residues" evidence="1">
    <location>
        <begin position="66"/>
        <end position="83"/>
    </location>
</feature>
<feature type="compositionally biased region" description="Basic residues" evidence="1">
    <location>
        <begin position="146"/>
        <end position="157"/>
    </location>
</feature>
<name>K0KUS7_WICCF</name>
<dbReference type="HOGENOM" id="CLU_1103503_0_0_1"/>
<dbReference type="InParanoid" id="K0KUS7"/>
<dbReference type="AlphaFoldDB" id="K0KUS7"/>
<evidence type="ECO:0000313" key="2">
    <source>
        <dbReference type="EMBL" id="CCH45682.1"/>
    </source>
</evidence>
<feature type="compositionally biased region" description="Polar residues" evidence="1">
    <location>
        <begin position="194"/>
        <end position="204"/>
    </location>
</feature>
<evidence type="ECO:0000256" key="1">
    <source>
        <dbReference type="SAM" id="MobiDB-lite"/>
    </source>
</evidence>
<reference evidence="2 3" key="1">
    <citation type="journal article" date="2012" name="Eukaryot. Cell">
        <title>Draft genome sequence of Wickerhamomyces ciferrii NRRL Y-1031 F-60-10.</title>
        <authorList>
            <person name="Schneider J."/>
            <person name="Andrea H."/>
            <person name="Blom J."/>
            <person name="Jaenicke S."/>
            <person name="Ruckert C."/>
            <person name="Schorsch C."/>
            <person name="Szczepanowski R."/>
            <person name="Farwick M."/>
            <person name="Goesmann A."/>
            <person name="Puhler A."/>
            <person name="Schaffer S."/>
            <person name="Tauch A."/>
            <person name="Kohler T."/>
            <person name="Brinkrolf K."/>
        </authorList>
    </citation>
    <scope>NUCLEOTIDE SEQUENCE [LARGE SCALE GENOMIC DNA]</scope>
    <source>
        <strain evidence="3">ATCC 14091 / BCRC 22168 / CBS 111 / JCM 3599 / NBRC 0793 / NRRL Y-1031 F-60-10</strain>
    </source>
</reference>
<proteinExistence type="predicted"/>
<accession>K0KUS7</accession>
<feature type="region of interest" description="Disordered" evidence="1">
    <location>
        <begin position="17"/>
        <end position="42"/>
    </location>
</feature>
<feature type="compositionally biased region" description="Low complexity" evidence="1">
    <location>
        <begin position="158"/>
        <end position="168"/>
    </location>
</feature>
<gene>
    <name evidence="2" type="ORF">BN7_5267</name>
</gene>